<evidence type="ECO:0000256" key="6">
    <source>
        <dbReference type="PROSITE-ProRule" id="PRU01393"/>
    </source>
</evidence>
<protein>
    <recommendedName>
        <fullName evidence="7">Ubiquitin carboxyl-terminal hydrolase</fullName>
        <ecNumber evidence="7">3.4.19.12</ecNumber>
    </recommendedName>
</protein>
<dbReference type="Proteomes" id="UP000251960">
    <property type="component" value="Chromosome 10"/>
</dbReference>
<dbReference type="ExpressionAtlas" id="A0A3L6G931">
    <property type="expression patterns" value="baseline and differential"/>
</dbReference>
<comment type="caution">
    <text evidence="9">The sequence shown here is derived from an EMBL/GenBank/DDBJ whole genome shotgun (WGS) entry which is preliminary data.</text>
</comment>
<dbReference type="SUPFAM" id="SSF54001">
    <property type="entry name" value="Cysteine proteinases"/>
    <property type="match status" value="1"/>
</dbReference>
<sequence length="297" mass="32324">MALPSSSTPTASAPASLGERWPPLESTPAVFNQFVWSLGVPEDDVEFHDVYGLDADALDMVPQPVLAVVLCFPDPPQDASYLSEQLLISGEKLPISLYCAWCFMLPCVTQETQDQIYFIKQIESLGNACGTIALLHAVGNASSKVNLVENSCLDLFFKSTATMDPYERAVCLEKDDTMARAHLLAANNGATEGYALNTVHDVPLYFSLVSIVSRSELNCAVCIDNKLSDLIEEHYICFVHVNGTLYELDGMKDGPINHGPCSSISLLQDVVPVIKAIMCNIPNSINFNLMALSGKEK</sequence>
<name>A0A3L6G931_MAIZE</name>
<dbReference type="Gene3D" id="3.40.532.10">
    <property type="entry name" value="Peptidase C12, ubiquitin carboxyl-terminal hydrolase"/>
    <property type="match status" value="1"/>
</dbReference>
<dbReference type="EMBL" id="NCVQ01000002">
    <property type="protein sequence ID" value="PWZ45106.1"/>
    <property type="molecule type" value="Genomic_DNA"/>
</dbReference>
<feature type="active site" description="Proton donor" evidence="6">
    <location>
        <position position="234"/>
    </location>
</feature>
<dbReference type="GO" id="GO:0006511">
    <property type="term" value="P:ubiquitin-dependent protein catabolic process"/>
    <property type="evidence" value="ECO:0007669"/>
    <property type="project" value="UniProtKB-UniRule"/>
</dbReference>
<dbReference type="PRINTS" id="PR00707">
    <property type="entry name" value="UBCTHYDRLASE"/>
</dbReference>
<accession>A0A3L6G931</accession>
<evidence type="ECO:0000256" key="2">
    <source>
        <dbReference type="ARBA" id="ARBA00022670"/>
    </source>
</evidence>
<dbReference type="InterPro" id="IPR001578">
    <property type="entry name" value="Peptidase_C12_UCH"/>
</dbReference>
<proteinExistence type="inferred from homology"/>
<accession>A0A3L6G9P2</accession>
<evidence type="ECO:0000256" key="5">
    <source>
        <dbReference type="ARBA" id="ARBA00022807"/>
    </source>
</evidence>
<comment type="similarity">
    <text evidence="6 7">Belongs to the peptidase C12 family.</text>
</comment>
<keyword evidence="4 6" id="KW-0378">Hydrolase</keyword>
<evidence type="ECO:0000313" key="9">
    <source>
        <dbReference type="EMBL" id="PWZ45106.1"/>
    </source>
</evidence>
<dbReference type="InterPro" id="IPR038765">
    <property type="entry name" value="Papain-like_cys_pep_sf"/>
</dbReference>
<dbReference type="FunFam" id="3.40.532.10:FF:000022">
    <property type="match status" value="1"/>
</dbReference>
<organism evidence="9">
    <name type="scientific">Zea mays</name>
    <name type="common">Maize</name>
    <dbReference type="NCBI Taxonomy" id="4577"/>
    <lineage>
        <taxon>Eukaryota</taxon>
        <taxon>Viridiplantae</taxon>
        <taxon>Streptophyta</taxon>
        <taxon>Embryophyta</taxon>
        <taxon>Tracheophyta</taxon>
        <taxon>Spermatophyta</taxon>
        <taxon>Magnoliopsida</taxon>
        <taxon>Liliopsida</taxon>
        <taxon>Poales</taxon>
        <taxon>Poaceae</taxon>
        <taxon>PACMAD clade</taxon>
        <taxon>Panicoideae</taxon>
        <taxon>Andropogonodae</taxon>
        <taxon>Andropogoneae</taxon>
        <taxon>Tripsacinae</taxon>
        <taxon>Zea</taxon>
    </lineage>
</organism>
<evidence type="ECO:0000256" key="7">
    <source>
        <dbReference type="RuleBase" id="RU361215"/>
    </source>
</evidence>
<dbReference type="InterPro" id="IPR036959">
    <property type="entry name" value="Peptidase_C12_UCH_sf"/>
</dbReference>
<feature type="site" description="Important for enzyme activity" evidence="6">
    <location>
        <position position="249"/>
    </location>
</feature>
<keyword evidence="5 6" id="KW-0788">Thiol protease</keyword>
<keyword evidence="2 6" id="KW-0645">Protease</keyword>
<dbReference type="PROSITE" id="PS52048">
    <property type="entry name" value="UCH_DOMAIN"/>
    <property type="match status" value="1"/>
</dbReference>
<dbReference type="AlphaFoldDB" id="A0A3L6G931"/>
<feature type="domain" description="UCH catalytic" evidence="8">
    <location>
        <begin position="20"/>
        <end position="294"/>
    </location>
</feature>
<evidence type="ECO:0000256" key="1">
    <source>
        <dbReference type="ARBA" id="ARBA00000707"/>
    </source>
</evidence>
<evidence type="ECO:0000256" key="3">
    <source>
        <dbReference type="ARBA" id="ARBA00022786"/>
    </source>
</evidence>
<dbReference type="Pfam" id="PF01088">
    <property type="entry name" value="Peptidase_C12"/>
    <property type="match status" value="1"/>
</dbReference>
<reference evidence="9 10" key="1">
    <citation type="journal article" date="2018" name="Nat. Genet.">
        <title>Extensive intraspecific gene order and gene structural variations between Mo17 and other maize genomes.</title>
        <authorList>
            <person name="Sun S."/>
            <person name="Zhou Y."/>
            <person name="Chen J."/>
            <person name="Shi J."/>
            <person name="Zhao H."/>
            <person name="Zhao H."/>
            <person name="Song W."/>
            <person name="Zhang M."/>
            <person name="Cui Y."/>
            <person name="Dong X."/>
            <person name="Liu H."/>
            <person name="Ma X."/>
            <person name="Jiao Y."/>
            <person name="Wang B."/>
            <person name="Wei X."/>
            <person name="Stein J.C."/>
            <person name="Glaubitz J.C."/>
            <person name="Lu F."/>
            <person name="Yu G."/>
            <person name="Liang C."/>
            <person name="Fengler K."/>
            <person name="Li B."/>
            <person name="Rafalski A."/>
            <person name="Schnable P.S."/>
            <person name="Ware D.H."/>
            <person name="Buckler E.S."/>
            <person name="Lai J."/>
        </authorList>
    </citation>
    <scope>NUCLEOTIDE SEQUENCE [LARGE SCALE GENOMIC DNA]</scope>
    <source>
        <strain evidence="10">cv. Missouri 17</strain>
        <tissue evidence="9">Seedling</tissue>
    </source>
</reference>
<dbReference type="CDD" id="cd09616">
    <property type="entry name" value="Peptidase_C12_UCH_L1_L3"/>
    <property type="match status" value="1"/>
</dbReference>
<dbReference type="EC" id="3.4.19.12" evidence="7"/>
<dbReference type="PANTHER" id="PTHR10589">
    <property type="entry name" value="UBIQUITIN CARBOXYL-TERMINAL HYDROLASE"/>
    <property type="match status" value="1"/>
</dbReference>
<evidence type="ECO:0000259" key="8">
    <source>
        <dbReference type="PROSITE" id="PS52048"/>
    </source>
</evidence>
<feature type="site" description="Transition state stabilizer" evidence="6">
    <location>
        <position position="121"/>
    </location>
</feature>
<dbReference type="GO" id="GO:0004843">
    <property type="term" value="F:cysteine-type deubiquitinase activity"/>
    <property type="evidence" value="ECO:0007669"/>
    <property type="project" value="UniProtKB-UniRule"/>
</dbReference>
<keyword evidence="3 6" id="KW-0833">Ubl conjugation pathway</keyword>
<evidence type="ECO:0000256" key="4">
    <source>
        <dbReference type="ARBA" id="ARBA00022801"/>
    </source>
</evidence>
<comment type="catalytic activity">
    <reaction evidence="1 6 7">
        <text>Thiol-dependent hydrolysis of ester, thioester, amide, peptide and isopeptide bonds formed by the C-terminal Gly of ubiquitin (a 76-residue protein attached to proteins as an intracellular targeting signal).</text>
        <dbReference type="EC" id="3.4.19.12"/>
    </reaction>
</comment>
<dbReference type="PANTHER" id="PTHR10589:SF31">
    <property type="entry name" value="UBIQUITIN CARBOXYL-TERMINAL HYDROLASE FAMILY 1 CYSTEINE ACTIVE-SITE DOMAIN-CONTAINING PROTEIN"/>
    <property type="match status" value="1"/>
</dbReference>
<evidence type="ECO:0000313" key="10">
    <source>
        <dbReference type="Proteomes" id="UP000251960"/>
    </source>
</evidence>
<feature type="active site" description="Nucleophile" evidence="6">
    <location>
        <position position="129"/>
    </location>
</feature>
<dbReference type="EMBL" id="NCVQ01000002">
    <property type="protein sequence ID" value="PWZ45107.1"/>
    <property type="molecule type" value="Genomic_DNA"/>
</dbReference>
<gene>
    <name evidence="9" type="ORF">Zm00014a_017350</name>
</gene>